<sequence length="864" mass="96488">MLVFGSGCGRRDILPVPSVVLTLPRPLRTSLETPLLGENKITAETTSGSPKPDRATAKASARIHLWISSEVPILTFNFHRKSSGSRCIASDPSHHRAHCLMLSLFDLEPKTTTTLSSRLSQFRTSFNSSSSKTSLTLSNCFGHFDHLLCGAPFGDPLIASLFSTSSKFSFARYVINELRKIKVVDQHNRELVIDLLQTIVEIVTYGDRQDPFIFECFMEYQVLAEFVRILKISGNSKIEAPLLQYLSIMIQNMGSEHAICKMQVPLILMDVVTSFPLYTEILKFAQHGEKMIQTAVHALTLNIFNVSDDMVYQFVTSPPASQYFSDLVYSLREKCLRLDVLVQATDETCTKQRRKEILLESDEIVDDLYYFKDILSVGEPRLSKVVTQDLLNLLVFPILILLLQLRQSNGFYVSAVTTLYIVSYLLVVVGGKNIVNAVAGVILYPYMTPRRDAAKEEITNSSSDTHFFLNLLRDMEIMEIVGSESQKDENINGNHICGNDDVRLERNGILMYVFSDNHSLLLASLLLLLILAESKDLDYTSDSMIGLSDIQDPMNYGTSASLGVNDNVFVRVMPQTSYQQSCERLQKELDGCWFDCILDTMKDEWENCETALKEPLKSKSPSFALELAVCKQSTDGNTNSSDTAWEIMVDVVKVFILHLQLKALISKGELLEKPLLDSADSGTSNSLDIASASFGSEVYLGSGIPCRIAFSNAGIRDIYMIPAARGLSGKVILAEKHPFRSQRGVVIAIAPLAGLRMQLISTTLHLKQPTIDEDHPTWLHLWIREFDPRSKARKSRGCNSHVSNSAVDGRWTLGFPSAKGCEIARLLILEETYKQRSFIKSLLAPLLQKNDPGNLCNEQAGRKL</sequence>
<proteinExistence type="predicted"/>
<evidence type="ECO:0000313" key="1">
    <source>
        <dbReference type="EMBL" id="KAH9737985.1"/>
    </source>
</evidence>
<keyword evidence="2" id="KW-1185">Reference proteome</keyword>
<organism evidence="1 2">
    <name type="scientific">Citrus sinensis</name>
    <name type="common">Sweet orange</name>
    <name type="synonym">Citrus aurantium var. sinensis</name>
    <dbReference type="NCBI Taxonomy" id="2711"/>
    <lineage>
        <taxon>Eukaryota</taxon>
        <taxon>Viridiplantae</taxon>
        <taxon>Streptophyta</taxon>
        <taxon>Embryophyta</taxon>
        <taxon>Tracheophyta</taxon>
        <taxon>Spermatophyta</taxon>
        <taxon>Magnoliopsida</taxon>
        <taxon>eudicotyledons</taxon>
        <taxon>Gunneridae</taxon>
        <taxon>Pentapetalae</taxon>
        <taxon>rosids</taxon>
        <taxon>malvids</taxon>
        <taxon>Sapindales</taxon>
        <taxon>Rutaceae</taxon>
        <taxon>Aurantioideae</taxon>
        <taxon>Citrus</taxon>
    </lineage>
</organism>
<protein>
    <submittedName>
        <fullName evidence="1">Protein TRANSPARENT TESTA 9</fullName>
    </submittedName>
</protein>
<reference evidence="2" key="1">
    <citation type="journal article" date="2023" name="Hortic. Res.">
        <title>A chromosome-level phased genome enabling allele-level studies in sweet orange: a case study on citrus Huanglongbing tolerance.</title>
        <authorList>
            <person name="Wu B."/>
            <person name="Yu Q."/>
            <person name="Deng Z."/>
            <person name="Duan Y."/>
            <person name="Luo F."/>
            <person name="Gmitter F. Jr."/>
        </authorList>
    </citation>
    <scope>NUCLEOTIDE SEQUENCE [LARGE SCALE GENOMIC DNA]</scope>
    <source>
        <strain evidence="2">cv. Valencia</strain>
    </source>
</reference>
<comment type="caution">
    <text evidence="1">The sequence shown here is derived from an EMBL/GenBank/DDBJ whole genome shotgun (WGS) entry which is preliminary data.</text>
</comment>
<evidence type="ECO:0000313" key="2">
    <source>
        <dbReference type="Proteomes" id="UP000829398"/>
    </source>
</evidence>
<accession>A0ACB8K015</accession>
<dbReference type="EMBL" id="CM039175">
    <property type="protein sequence ID" value="KAH9737985.1"/>
    <property type="molecule type" value="Genomic_DNA"/>
</dbReference>
<name>A0ACB8K015_CITSI</name>
<dbReference type="Proteomes" id="UP000829398">
    <property type="component" value="Chromosome 6"/>
</dbReference>
<gene>
    <name evidence="1" type="ORF">KPL71_018623</name>
</gene>